<reference evidence="1 2" key="1">
    <citation type="journal article" date="2014" name="Int. J. Syst. Evol. Microbiol.">
        <title>Complete genome sequence of Corynebacterium casei LMG S-19264T (=DSM 44701T), isolated from a smear-ripened cheese.</title>
        <authorList>
            <consortium name="US DOE Joint Genome Institute (JGI-PGF)"/>
            <person name="Walter F."/>
            <person name="Albersmeier A."/>
            <person name="Kalinowski J."/>
            <person name="Ruckert C."/>
        </authorList>
    </citation>
    <scope>NUCLEOTIDE SEQUENCE [LARGE SCALE GENOMIC DNA]</scope>
    <source>
        <strain evidence="1 2">KCTC 19473</strain>
    </source>
</reference>
<gene>
    <name evidence="1" type="ORF">GCM10007147_30980</name>
</gene>
<dbReference type="AlphaFoldDB" id="A0A919CJ71"/>
<accession>A0A919CJ71</accession>
<organism evidence="1 2">
    <name type="scientific">Nocardiopsis kunsanensis</name>
    <dbReference type="NCBI Taxonomy" id="141693"/>
    <lineage>
        <taxon>Bacteria</taxon>
        <taxon>Bacillati</taxon>
        <taxon>Actinomycetota</taxon>
        <taxon>Actinomycetes</taxon>
        <taxon>Streptosporangiales</taxon>
        <taxon>Nocardiopsidaceae</taxon>
        <taxon>Nocardiopsis</taxon>
    </lineage>
</organism>
<comment type="caution">
    <text evidence="1">The sequence shown here is derived from an EMBL/GenBank/DDBJ whole genome shotgun (WGS) entry which is preliminary data.</text>
</comment>
<keyword evidence="2" id="KW-1185">Reference proteome</keyword>
<evidence type="ECO:0000313" key="2">
    <source>
        <dbReference type="Proteomes" id="UP000654947"/>
    </source>
</evidence>
<evidence type="ECO:0008006" key="3">
    <source>
        <dbReference type="Google" id="ProtNLM"/>
    </source>
</evidence>
<proteinExistence type="predicted"/>
<dbReference type="EMBL" id="BMXL01000017">
    <property type="protein sequence ID" value="GHD29772.1"/>
    <property type="molecule type" value="Genomic_DNA"/>
</dbReference>
<name>A0A919CJ71_9ACTN</name>
<evidence type="ECO:0000313" key="1">
    <source>
        <dbReference type="EMBL" id="GHD29772.1"/>
    </source>
</evidence>
<dbReference type="Gene3D" id="3.30.505.20">
    <property type="match status" value="1"/>
</dbReference>
<protein>
    <recommendedName>
        <fullName evidence="3">PepSY domain-containing protein</fullName>
    </recommendedName>
</protein>
<sequence>MRRRTTVLVTCMMAVSAVLGIGGYHFSEDPERAVDTIRLDGFTGSSSLPEPSGEGDSIPVDGLEQLAGELRSGDDLDDWYGAGVEVDFGPRAWLLTDPVLEDFDGDGTADPVLDELHALNGSDVTLGVRHGSDEDGERDEFGVFTINGLPFRDADGGPAPWEDPGARSEAGREEVGAAAEEAVGESSRATSIEWTDEDGWEVGVRSPDGRFYDVLLDFSGEVVDIRSGD</sequence>
<dbReference type="Proteomes" id="UP000654947">
    <property type="component" value="Unassembled WGS sequence"/>
</dbReference>